<evidence type="ECO:0000256" key="1">
    <source>
        <dbReference type="SAM" id="MobiDB-lite"/>
    </source>
</evidence>
<accession>A0A2W2C4Q7</accession>
<feature type="compositionally biased region" description="Pro residues" evidence="1">
    <location>
        <begin position="146"/>
        <end position="157"/>
    </location>
</feature>
<feature type="non-terminal residue" evidence="3">
    <location>
        <position position="157"/>
    </location>
</feature>
<reference evidence="3 4" key="1">
    <citation type="submission" date="2018-01" db="EMBL/GenBank/DDBJ databases">
        <title>Draft genome sequence of Jishengella endophytica.</title>
        <authorList>
            <person name="Sahin N."/>
            <person name="Ay H."/>
            <person name="Saygin H."/>
        </authorList>
    </citation>
    <scope>NUCLEOTIDE SEQUENCE [LARGE SCALE GENOMIC DNA]</scope>
    <source>
        <strain evidence="3 4">DSM 45430</strain>
    </source>
</reference>
<evidence type="ECO:0000313" key="4">
    <source>
        <dbReference type="Proteomes" id="UP000248627"/>
    </source>
</evidence>
<keyword evidence="2" id="KW-0812">Transmembrane</keyword>
<feature type="transmembrane region" description="Helical" evidence="2">
    <location>
        <begin position="40"/>
        <end position="58"/>
    </location>
</feature>
<sequence length="157" mass="15479">MIRVTGEPAVEQHSHDETPQVTAVSQGAVAGRTDPRRTHLVGGVALIVIAVLIGVVALRAGSPEESIRGEFVAGVPYPDNAGAEQADSGWLPGPDGTGSDVRGVGAISASPTADSVVRPGLNPRTEGGGLGNPDSGPAAPIGAPANPAPQVPPLAPG</sequence>
<comment type="caution">
    <text evidence="3">The sequence shown here is derived from an EMBL/GenBank/DDBJ whole genome shotgun (WGS) entry which is preliminary data.</text>
</comment>
<protein>
    <submittedName>
        <fullName evidence="3">Uncharacterized protein</fullName>
    </submittedName>
</protein>
<keyword evidence="4" id="KW-1185">Reference proteome</keyword>
<organism evidence="3 4">
    <name type="scientific">Micromonospora endophytica</name>
    <dbReference type="NCBI Taxonomy" id="515350"/>
    <lineage>
        <taxon>Bacteria</taxon>
        <taxon>Bacillati</taxon>
        <taxon>Actinomycetota</taxon>
        <taxon>Actinomycetes</taxon>
        <taxon>Micromonosporales</taxon>
        <taxon>Micromonosporaceae</taxon>
        <taxon>Micromonospora</taxon>
    </lineage>
</organism>
<name>A0A2W2C4Q7_9ACTN</name>
<feature type="region of interest" description="Disordered" evidence="1">
    <location>
        <begin position="79"/>
        <end position="157"/>
    </location>
</feature>
<keyword evidence="2" id="KW-1133">Transmembrane helix</keyword>
<dbReference type="EMBL" id="POTX01000438">
    <property type="protein sequence ID" value="PZF83189.1"/>
    <property type="molecule type" value="Genomic_DNA"/>
</dbReference>
<evidence type="ECO:0000256" key="2">
    <source>
        <dbReference type="SAM" id="Phobius"/>
    </source>
</evidence>
<keyword evidence="2" id="KW-0472">Membrane</keyword>
<dbReference type="Proteomes" id="UP000248627">
    <property type="component" value="Unassembled WGS sequence"/>
</dbReference>
<gene>
    <name evidence="3" type="ORF">C1I93_30225</name>
</gene>
<feature type="region of interest" description="Disordered" evidence="1">
    <location>
        <begin position="1"/>
        <end position="30"/>
    </location>
</feature>
<dbReference type="AlphaFoldDB" id="A0A2W2C4Q7"/>
<proteinExistence type="predicted"/>
<evidence type="ECO:0000313" key="3">
    <source>
        <dbReference type="EMBL" id="PZF83189.1"/>
    </source>
</evidence>